<dbReference type="Pfam" id="PF00291">
    <property type="entry name" value="PALP"/>
    <property type="match status" value="1"/>
</dbReference>
<evidence type="ECO:0000256" key="4">
    <source>
        <dbReference type="PIRSR" id="PIRSR006278-1"/>
    </source>
</evidence>
<evidence type="ECO:0000256" key="1">
    <source>
        <dbReference type="ARBA" id="ARBA00001933"/>
    </source>
</evidence>
<comment type="cofactor">
    <cofactor evidence="1">
        <name>pyridoxal 5'-phosphate</name>
        <dbReference type="ChEBI" id="CHEBI:597326"/>
    </cofactor>
</comment>
<dbReference type="OrthoDB" id="9801249at2"/>
<evidence type="ECO:0000256" key="2">
    <source>
        <dbReference type="ARBA" id="ARBA00008639"/>
    </source>
</evidence>
<reference evidence="7 8" key="1">
    <citation type="submission" date="2019-01" db="EMBL/GenBank/DDBJ databases">
        <title>Filimonas sp. strain TTM-71.</title>
        <authorList>
            <person name="Chen W.-M."/>
        </authorList>
    </citation>
    <scope>NUCLEOTIDE SEQUENCE [LARGE SCALE GENOMIC DNA]</scope>
    <source>
        <strain evidence="7 8">TTM-71</strain>
    </source>
</reference>
<keyword evidence="3 5" id="KW-0663">Pyridoxal phosphate</keyword>
<comment type="caution">
    <text evidence="7">The sequence shown here is derived from an EMBL/GenBank/DDBJ whole genome shotgun (WGS) entry which is preliminary data.</text>
</comment>
<dbReference type="PANTHER" id="PTHR43780:SF2">
    <property type="entry name" value="1-AMINOCYCLOPROPANE-1-CARBOXYLATE DEAMINASE-RELATED"/>
    <property type="match status" value="1"/>
</dbReference>
<dbReference type="RefSeq" id="WP_129006430.1">
    <property type="nucleotide sequence ID" value="NZ_SDHZ01000006.1"/>
</dbReference>
<organism evidence="7 8">
    <name type="scientific">Filimonas effusa</name>
    <dbReference type="NCBI Taxonomy" id="2508721"/>
    <lineage>
        <taxon>Bacteria</taxon>
        <taxon>Pseudomonadati</taxon>
        <taxon>Bacteroidota</taxon>
        <taxon>Chitinophagia</taxon>
        <taxon>Chitinophagales</taxon>
        <taxon>Chitinophagaceae</taxon>
        <taxon>Filimonas</taxon>
    </lineage>
</organism>
<evidence type="ECO:0000313" key="8">
    <source>
        <dbReference type="Proteomes" id="UP000290545"/>
    </source>
</evidence>
<dbReference type="Proteomes" id="UP000290545">
    <property type="component" value="Unassembled WGS sequence"/>
</dbReference>
<protein>
    <submittedName>
        <fullName evidence="7">Pyridoxal-phosphate dependent enzyme</fullName>
    </submittedName>
</protein>
<dbReference type="PANTHER" id="PTHR43780">
    <property type="entry name" value="1-AMINOCYCLOPROPANE-1-CARBOXYLATE DEAMINASE-RELATED"/>
    <property type="match status" value="1"/>
</dbReference>
<dbReference type="GO" id="GO:0019148">
    <property type="term" value="F:D-cysteine desulfhydrase activity"/>
    <property type="evidence" value="ECO:0007669"/>
    <property type="project" value="TreeGrafter"/>
</dbReference>
<evidence type="ECO:0000256" key="5">
    <source>
        <dbReference type="PIRSR" id="PIRSR006278-2"/>
    </source>
</evidence>
<comment type="similarity">
    <text evidence="2">Belongs to the ACC deaminase/D-cysteine desulfhydrase family.</text>
</comment>
<proteinExistence type="inferred from homology"/>
<evidence type="ECO:0000259" key="6">
    <source>
        <dbReference type="Pfam" id="PF00291"/>
    </source>
</evidence>
<dbReference type="Gene3D" id="3.40.50.1100">
    <property type="match status" value="2"/>
</dbReference>
<gene>
    <name evidence="7" type="ORF">ESB13_23250</name>
</gene>
<feature type="active site" description="Nucleophile" evidence="4">
    <location>
        <position position="72"/>
    </location>
</feature>
<dbReference type="EMBL" id="SDHZ01000006">
    <property type="protein sequence ID" value="RXK80554.1"/>
    <property type="molecule type" value="Genomic_DNA"/>
</dbReference>
<feature type="modified residue" description="N6-(pyridoxal phosphate)lysine" evidence="5">
    <location>
        <position position="45"/>
    </location>
</feature>
<dbReference type="InterPro" id="IPR036052">
    <property type="entry name" value="TrpB-like_PALP_sf"/>
</dbReference>
<keyword evidence="8" id="KW-1185">Reference proteome</keyword>
<accession>A0A4Q1CYY8</accession>
<feature type="domain" description="Tryptophan synthase beta chain-like PALP" evidence="6">
    <location>
        <begin position="31"/>
        <end position="284"/>
    </location>
</feature>
<dbReference type="AlphaFoldDB" id="A0A4Q1CYY8"/>
<dbReference type="InterPro" id="IPR027278">
    <property type="entry name" value="ACCD_DCysDesulf"/>
</dbReference>
<evidence type="ECO:0000313" key="7">
    <source>
        <dbReference type="EMBL" id="RXK80554.1"/>
    </source>
</evidence>
<dbReference type="PIRSF" id="PIRSF006278">
    <property type="entry name" value="ACCD_DCysDesulf"/>
    <property type="match status" value="1"/>
</dbReference>
<dbReference type="InterPro" id="IPR001926">
    <property type="entry name" value="TrpB-like_PALP"/>
</dbReference>
<name>A0A4Q1CYY8_9BACT</name>
<evidence type="ECO:0000256" key="3">
    <source>
        <dbReference type="ARBA" id="ARBA00022898"/>
    </source>
</evidence>
<sequence>MSINNLLHFEAIITQNISASWLLDSQSRLSLLRLDLLHPVVSGNKWFKLQFYLADAVQNNAKTIATFGGAYSNHIVATAFACQQWGLPCVGYIRGAPQYLSHTLKDAMSYGMQLQFLSRSDYRRKNELMPEHPEYYWIPEGGYGITGAEGAATILSHATALSSYTHIVAATGTGTMLAGLIRGACAHQHVTGISIMKGNNELPQLVSELLSGEEKATFHIEQDYHFGGYAKHPPQLIDYINTCWHQYQLPLDIVYTGKAFFATEQMIRQHTIPAGSNVLFIHSGGLQGNLSLPAGTIPFS</sequence>
<dbReference type="SUPFAM" id="SSF53686">
    <property type="entry name" value="Tryptophan synthase beta subunit-like PLP-dependent enzymes"/>
    <property type="match status" value="1"/>
</dbReference>